<dbReference type="AlphaFoldDB" id="A0A1M5MHL7"/>
<evidence type="ECO:0000313" key="1">
    <source>
        <dbReference type="EMBL" id="SHG76835.1"/>
    </source>
</evidence>
<accession>A0A1M5MHL7</accession>
<sequence length="50" mass="5672">MPPKATATPWMLLFQPFRGLADLSQRSGDKSFRQSEIAKRSNGIRMFLTS</sequence>
<evidence type="ECO:0000313" key="2">
    <source>
        <dbReference type="Proteomes" id="UP000184211"/>
    </source>
</evidence>
<dbReference type="EMBL" id="FQWM01000002">
    <property type="protein sequence ID" value="SHG76835.1"/>
    <property type="molecule type" value="Genomic_DNA"/>
</dbReference>
<dbReference type="Proteomes" id="UP000184211">
    <property type="component" value="Unassembled WGS sequence"/>
</dbReference>
<protein>
    <submittedName>
        <fullName evidence="1">Uncharacterized protein</fullName>
    </submittedName>
</protein>
<gene>
    <name evidence="1" type="ORF">SAMN04488044_1239</name>
</gene>
<keyword evidence="2" id="KW-1185">Reference proteome</keyword>
<reference evidence="2" key="1">
    <citation type="submission" date="2016-11" db="EMBL/GenBank/DDBJ databases">
        <authorList>
            <person name="Varghese N."/>
            <person name="Submissions S."/>
        </authorList>
    </citation>
    <scope>NUCLEOTIDE SEQUENCE [LARGE SCALE GENOMIC DNA]</scope>
    <source>
        <strain evidence="2">DSM 28223</strain>
    </source>
</reference>
<name>A0A1M5MHL7_9RHOB</name>
<organism evidence="1 2">
    <name type="scientific">Cognatishimia maritima</name>
    <dbReference type="NCBI Taxonomy" id="870908"/>
    <lineage>
        <taxon>Bacteria</taxon>
        <taxon>Pseudomonadati</taxon>
        <taxon>Pseudomonadota</taxon>
        <taxon>Alphaproteobacteria</taxon>
        <taxon>Rhodobacterales</taxon>
        <taxon>Paracoccaceae</taxon>
        <taxon>Cognatishimia</taxon>
    </lineage>
</organism>
<proteinExistence type="predicted"/>